<feature type="domain" description="Large ribosomal subunit protein bL12 C-terminal" evidence="2">
    <location>
        <begin position="127"/>
        <end position="152"/>
    </location>
</feature>
<dbReference type="RefSeq" id="WP_184537701.1">
    <property type="nucleotide sequence ID" value="NZ_JACHJW010000001.1"/>
</dbReference>
<dbReference type="AlphaFoldDB" id="A0A7W7SX04"/>
<evidence type="ECO:0000256" key="1">
    <source>
        <dbReference type="SAM" id="Phobius"/>
    </source>
</evidence>
<dbReference type="Proteomes" id="UP000578819">
    <property type="component" value="Unassembled WGS sequence"/>
</dbReference>
<keyword evidence="1" id="KW-1133">Transmembrane helix</keyword>
<dbReference type="GO" id="GO:0005840">
    <property type="term" value="C:ribosome"/>
    <property type="evidence" value="ECO:0007669"/>
    <property type="project" value="UniProtKB-KW"/>
</dbReference>
<protein>
    <submittedName>
        <fullName evidence="3">Ribosomal protein L7/L12</fullName>
    </submittedName>
</protein>
<gene>
    <name evidence="3" type="ORF">FHR38_005605</name>
</gene>
<dbReference type="GO" id="GO:0006412">
    <property type="term" value="P:translation"/>
    <property type="evidence" value="ECO:0007669"/>
    <property type="project" value="InterPro"/>
</dbReference>
<keyword evidence="4" id="KW-1185">Reference proteome</keyword>
<dbReference type="InterPro" id="IPR013823">
    <property type="entry name" value="Ribosomal_bL12_C"/>
</dbReference>
<proteinExistence type="predicted"/>
<dbReference type="GO" id="GO:0003735">
    <property type="term" value="F:structural constituent of ribosome"/>
    <property type="evidence" value="ECO:0007669"/>
    <property type="project" value="InterPro"/>
</dbReference>
<feature type="transmembrane region" description="Helical" evidence="1">
    <location>
        <begin position="6"/>
        <end position="24"/>
    </location>
</feature>
<keyword evidence="3" id="KW-0689">Ribosomal protein</keyword>
<reference evidence="3 4" key="1">
    <citation type="submission" date="2020-08" db="EMBL/GenBank/DDBJ databases">
        <title>Sequencing the genomes of 1000 actinobacteria strains.</title>
        <authorList>
            <person name="Klenk H.-P."/>
        </authorList>
    </citation>
    <scope>NUCLEOTIDE SEQUENCE [LARGE SCALE GENOMIC DNA]</scope>
    <source>
        <strain evidence="3 4">DSM 45886</strain>
    </source>
</reference>
<accession>A0A7W7SX04</accession>
<dbReference type="SUPFAM" id="SSF54736">
    <property type="entry name" value="ClpS-like"/>
    <property type="match status" value="1"/>
</dbReference>
<evidence type="ECO:0000259" key="2">
    <source>
        <dbReference type="Pfam" id="PF00542"/>
    </source>
</evidence>
<keyword evidence="3" id="KW-0687">Ribonucleoprotein</keyword>
<organism evidence="3 4">
    <name type="scientific">Micromonospora polyrhachis</name>
    <dbReference type="NCBI Taxonomy" id="1282883"/>
    <lineage>
        <taxon>Bacteria</taxon>
        <taxon>Bacillati</taxon>
        <taxon>Actinomycetota</taxon>
        <taxon>Actinomycetes</taxon>
        <taxon>Micromonosporales</taxon>
        <taxon>Micromonosporaceae</taxon>
        <taxon>Micromonospora</taxon>
    </lineage>
</organism>
<keyword evidence="1" id="KW-0812">Transmembrane</keyword>
<name>A0A7W7SX04_9ACTN</name>
<dbReference type="InterPro" id="IPR014719">
    <property type="entry name" value="Ribosomal_bL12_C/ClpS-like"/>
</dbReference>
<evidence type="ECO:0000313" key="4">
    <source>
        <dbReference type="Proteomes" id="UP000578819"/>
    </source>
</evidence>
<comment type="caution">
    <text evidence="3">The sequence shown here is derived from an EMBL/GenBank/DDBJ whole genome shotgun (WGS) entry which is preliminary data.</text>
</comment>
<evidence type="ECO:0000313" key="3">
    <source>
        <dbReference type="EMBL" id="MBB4961872.1"/>
    </source>
</evidence>
<keyword evidence="1" id="KW-0472">Membrane</keyword>
<sequence>MSDSIPLVVAFFSPFALLLLVLLVSRRPKRSVDLVPPAEVDPRTVAEQVAALLRAGKKIPAVKLVRDRTGLSLRDAKEAVDAIERDGAQAMPGLGKLPFVPTSPGSSLSDVPPAVLDQVRKLHHRGRKIEAIKVLRQHTRLGLKEAKEAVERL</sequence>
<dbReference type="EMBL" id="JACHJW010000001">
    <property type="protein sequence ID" value="MBB4961872.1"/>
    <property type="molecule type" value="Genomic_DNA"/>
</dbReference>
<dbReference type="Gene3D" id="3.30.1390.10">
    <property type="match status" value="2"/>
</dbReference>
<dbReference type="Pfam" id="PF00542">
    <property type="entry name" value="Ribosomal_L12"/>
    <property type="match status" value="1"/>
</dbReference>